<name>A0ABQ9X6X5_9EUKA</name>
<proteinExistence type="predicted"/>
<protein>
    <submittedName>
        <fullName evidence="2">Uncharacterized protein</fullName>
    </submittedName>
</protein>
<sequence length="299" mass="33276">MLRNDDIDSVILPKYRELTSEQAIIYASSNLNHKNKTDNAEFFRAEVPYKTGSEPEDVWISPNLTHPIAPLPQFTHLLDIATSRIFIGITWDILHVASHHQNQVGGERVDGSTGGVWSLNCSDRFLFTAAERGSHTIRSPRPRIRLYEELSRQSPSSDSEAVGSDTLLLFTMAVRVREGAEAVQFVRERWSPSATSMSTEYITDRISLHAITMSLPPTDNKPLAQHKHVHCHDPRLETLLRSIELTDSANQKTESERDVEDKKQTQTEGACAGDQGEEAAEADGEKTSQMVAQNEVAGG</sequence>
<evidence type="ECO:0000313" key="3">
    <source>
        <dbReference type="Proteomes" id="UP001281761"/>
    </source>
</evidence>
<reference evidence="2 3" key="1">
    <citation type="journal article" date="2022" name="bioRxiv">
        <title>Genomics of Preaxostyla Flagellates Illuminates Evolutionary Transitions and the Path Towards Mitochondrial Loss.</title>
        <authorList>
            <person name="Novak L.V.F."/>
            <person name="Treitli S.C."/>
            <person name="Pyrih J."/>
            <person name="Halakuc P."/>
            <person name="Pipaliya S.V."/>
            <person name="Vacek V."/>
            <person name="Brzon O."/>
            <person name="Soukal P."/>
            <person name="Eme L."/>
            <person name="Dacks J.B."/>
            <person name="Karnkowska A."/>
            <person name="Elias M."/>
            <person name="Hampl V."/>
        </authorList>
    </citation>
    <scope>NUCLEOTIDE SEQUENCE [LARGE SCALE GENOMIC DNA]</scope>
    <source>
        <strain evidence="2">NAU3</strain>
        <tissue evidence="2">Gut</tissue>
    </source>
</reference>
<feature type="region of interest" description="Disordered" evidence="1">
    <location>
        <begin position="247"/>
        <end position="299"/>
    </location>
</feature>
<gene>
    <name evidence="2" type="ORF">BLNAU_18737</name>
</gene>
<organism evidence="2 3">
    <name type="scientific">Blattamonas nauphoetae</name>
    <dbReference type="NCBI Taxonomy" id="2049346"/>
    <lineage>
        <taxon>Eukaryota</taxon>
        <taxon>Metamonada</taxon>
        <taxon>Preaxostyla</taxon>
        <taxon>Oxymonadida</taxon>
        <taxon>Blattamonas</taxon>
    </lineage>
</organism>
<dbReference type="Proteomes" id="UP001281761">
    <property type="component" value="Unassembled WGS sequence"/>
</dbReference>
<comment type="caution">
    <text evidence="2">The sequence shown here is derived from an EMBL/GenBank/DDBJ whole genome shotgun (WGS) entry which is preliminary data.</text>
</comment>
<keyword evidence="3" id="KW-1185">Reference proteome</keyword>
<evidence type="ECO:0000256" key="1">
    <source>
        <dbReference type="SAM" id="MobiDB-lite"/>
    </source>
</evidence>
<dbReference type="EMBL" id="JARBJD010000230">
    <property type="protein sequence ID" value="KAK2946376.1"/>
    <property type="molecule type" value="Genomic_DNA"/>
</dbReference>
<evidence type="ECO:0000313" key="2">
    <source>
        <dbReference type="EMBL" id="KAK2946376.1"/>
    </source>
</evidence>
<feature type="compositionally biased region" description="Basic and acidic residues" evidence="1">
    <location>
        <begin position="253"/>
        <end position="265"/>
    </location>
</feature>
<accession>A0ABQ9X6X5</accession>